<dbReference type="Gene3D" id="3.40.50.300">
    <property type="entry name" value="P-loop containing nucleotide triphosphate hydrolases"/>
    <property type="match status" value="1"/>
</dbReference>
<reference evidence="2" key="1">
    <citation type="submission" date="2010-08" db="EMBL/GenBank/DDBJ databases">
        <title>Genome sequence of Parvularcula bermudensis HTCC2503.</title>
        <authorList>
            <person name="Kang D.-M."/>
            <person name="Oh H.-M."/>
            <person name="Cho J.-C."/>
        </authorList>
    </citation>
    <scope>NUCLEOTIDE SEQUENCE [LARGE SCALE GENOMIC DNA]</scope>
    <source>
        <strain evidence="2">ATCC BAA-594 / HTCC2503 / KCTC 12087</strain>
    </source>
</reference>
<dbReference type="PANTHER" id="PTHR13696:SF96">
    <property type="entry name" value="COBQ_COBB_MIND_PARA NUCLEOTIDE BINDING DOMAIN-CONTAINING PROTEIN"/>
    <property type="match status" value="1"/>
</dbReference>
<name>E0TFM3_PARBH</name>
<dbReference type="SUPFAM" id="SSF52540">
    <property type="entry name" value="P-loop containing nucleoside triphosphate hydrolases"/>
    <property type="match status" value="1"/>
</dbReference>
<dbReference type="InterPro" id="IPR050678">
    <property type="entry name" value="DNA_Partitioning_ATPase"/>
</dbReference>
<organism evidence="1 2">
    <name type="scientific">Parvularcula bermudensis (strain ATCC BAA-594 / HTCC2503 / KCTC 12087)</name>
    <dbReference type="NCBI Taxonomy" id="314260"/>
    <lineage>
        <taxon>Bacteria</taxon>
        <taxon>Pseudomonadati</taxon>
        <taxon>Pseudomonadota</taxon>
        <taxon>Alphaproteobacteria</taxon>
        <taxon>Parvularculales</taxon>
        <taxon>Parvularculaceae</taxon>
        <taxon>Parvularcula</taxon>
    </lineage>
</organism>
<sequence length="283" mass="31376">MTSHDPGTHVIVVGNEKGGSGKTTVAMHLVVMLMRAGCKVGCIDLDLRQKSLWRYLENRAKWGVAHDLSTEELPMPKFLPVMGSQHDSRMTARNLEGDELTRTLLEFTDCDFLVIDTPGADTHLSRLAHTHADTILTPLNDSFVDFDMLAQIDPESGTILAPSLYAELVWSARQHRAQAGIQGSIDWVVMRNRLSSTRALNKIAVGERLGELAERLQFRTVKGFGERVIYRELFTHGMTLFDLGKRGAPRKFGSMSHLAAKSEIRTVLAALNLPMNVAQQEAA</sequence>
<evidence type="ECO:0000313" key="1">
    <source>
        <dbReference type="EMBL" id="ADM10583.1"/>
    </source>
</evidence>
<dbReference type="InterPro" id="IPR027417">
    <property type="entry name" value="P-loop_NTPase"/>
</dbReference>
<dbReference type="eggNOG" id="COG1192">
    <property type="taxonomic scope" value="Bacteria"/>
</dbReference>
<dbReference type="EMBL" id="CP002156">
    <property type="protein sequence ID" value="ADM10583.1"/>
    <property type="molecule type" value="Genomic_DNA"/>
</dbReference>
<reference evidence="1 2" key="2">
    <citation type="journal article" date="2011" name="J. Bacteriol.">
        <title>Complete genome sequence of strain HTCC2503T of Parvularcula bermudensis, the type species of the order "Parvularculales" in the class Alphaproteobacteria.</title>
        <authorList>
            <person name="Oh H.M."/>
            <person name="Kang I."/>
            <person name="Vergin K.L."/>
            <person name="Kang D."/>
            <person name="Rhee K.H."/>
            <person name="Giovannoni S.J."/>
            <person name="Cho J.C."/>
        </authorList>
    </citation>
    <scope>NUCLEOTIDE SEQUENCE [LARGE SCALE GENOMIC DNA]</scope>
    <source>
        <strain evidence="2">ATCC BAA-594 / HTCC2503 / KCTC 12087</strain>
    </source>
</reference>
<gene>
    <name evidence="1" type="ordered locus">PB2503_12729</name>
</gene>
<dbReference type="Pfam" id="PF09140">
    <property type="entry name" value="MipZ"/>
    <property type="match status" value="1"/>
</dbReference>
<dbReference type="InterPro" id="IPR015223">
    <property type="entry name" value="MipZ"/>
</dbReference>
<dbReference type="HOGENOM" id="CLU_080923_0_0_5"/>
<dbReference type="STRING" id="314260.PB2503_12729"/>
<dbReference type="AlphaFoldDB" id="E0TFM3"/>
<keyword evidence="2" id="KW-1185">Reference proteome</keyword>
<dbReference type="CDD" id="cd02042">
    <property type="entry name" value="ParAB_family"/>
    <property type="match status" value="1"/>
</dbReference>
<proteinExistence type="predicted"/>
<protein>
    <recommendedName>
        <fullName evidence="3">ATPase</fullName>
    </recommendedName>
</protein>
<accession>E0TFM3</accession>
<dbReference type="KEGG" id="pbr:PB2503_12729"/>
<evidence type="ECO:0008006" key="3">
    <source>
        <dbReference type="Google" id="ProtNLM"/>
    </source>
</evidence>
<dbReference type="PANTHER" id="PTHR13696">
    <property type="entry name" value="P-LOOP CONTAINING NUCLEOSIDE TRIPHOSPHATE HYDROLASE"/>
    <property type="match status" value="1"/>
</dbReference>
<dbReference type="Proteomes" id="UP000001302">
    <property type="component" value="Chromosome"/>
</dbReference>
<dbReference type="RefSeq" id="WP_013301557.1">
    <property type="nucleotide sequence ID" value="NC_014414.1"/>
</dbReference>
<evidence type="ECO:0000313" key="2">
    <source>
        <dbReference type="Proteomes" id="UP000001302"/>
    </source>
</evidence>